<dbReference type="Proteomes" id="UP000013940">
    <property type="component" value="Chromosome"/>
</dbReference>
<evidence type="ECO:0000313" key="4">
    <source>
        <dbReference type="EMBL" id="AGL84276.1"/>
    </source>
</evidence>
<dbReference type="CDD" id="cd04301">
    <property type="entry name" value="NAT_SF"/>
    <property type="match status" value="1"/>
</dbReference>
<dbReference type="HOGENOM" id="CLU_145397_0_0_6"/>
<evidence type="ECO:0000256" key="1">
    <source>
        <dbReference type="ARBA" id="ARBA00022679"/>
    </source>
</evidence>
<dbReference type="InterPro" id="IPR000182">
    <property type="entry name" value="GNAT_dom"/>
</dbReference>
<keyword evidence="1 4" id="KW-0808">Transferase</keyword>
<evidence type="ECO:0000256" key="2">
    <source>
        <dbReference type="ARBA" id="ARBA00023315"/>
    </source>
</evidence>
<dbReference type="InterPro" id="IPR050832">
    <property type="entry name" value="Bact_Acetyltransf"/>
</dbReference>
<dbReference type="EMBL" id="CP003190">
    <property type="protein sequence ID" value="AGL84276.1"/>
    <property type="molecule type" value="Genomic_DNA"/>
</dbReference>
<dbReference type="AlphaFoldDB" id="A0A2C9EKV0"/>
<feature type="domain" description="N-acetyltransferase" evidence="3">
    <location>
        <begin position="12"/>
        <end position="150"/>
    </location>
</feature>
<reference evidence="5" key="1">
    <citation type="journal article" date="2014" name="Genome Announc.">
        <title>Full-genome sequence of the plant growth-promoting bacterium Pseudomonas protegens CHA0.</title>
        <authorList>
            <person name="Jousset A."/>
            <person name="Schuldes J."/>
            <person name="Keel C."/>
            <person name="Maurhofer M."/>
            <person name="Daniel R."/>
            <person name="Scheu S."/>
            <person name="Thuermer A."/>
        </authorList>
    </citation>
    <scope>NUCLEOTIDE SEQUENCE [LARGE SCALE GENOMIC DNA]</scope>
    <source>
        <strain evidence="5">DSM 19095 / LMG 27888 / CFBP 6595 / CHA0</strain>
    </source>
</reference>
<dbReference type="KEGG" id="pprc:PFLCHA0_c25050"/>
<dbReference type="Gene3D" id="3.40.630.30">
    <property type="match status" value="1"/>
</dbReference>
<name>A0A2C9EKV0_PSEPH</name>
<proteinExistence type="predicted"/>
<dbReference type="PANTHER" id="PTHR43877">
    <property type="entry name" value="AMINOALKYLPHOSPHONATE N-ACETYLTRANSFERASE-RELATED-RELATED"/>
    <property type="match status" value="1"/>
</dbReference>
<evidence type="ECO:0000259" key="3">
    <source>
        <dbReference type="PROSITE" id="PS51186"/>
    </source>
</evidence>
<accession>A0A2C9EKV0</accession>
<dbReference type="InterPro" id="IPR016181">
    <property type="entry name" value="Acyl_CoA_acyltransferase"/>
</dbReference>
<evidence type="ECO:0000313" key="5">
    <source>
        <dbReference type="Proteomes" id="UP000013940"/>
    </source>
</evidence>
<dbReference type="GeneID" id="57475499"/>
<dbReference type="Pfam" id="PF00583">
    <property type="entry name" value="Acetyltransf_1"/>
    <property type="match status" value="1"/>
</dbReference>
<dbReference type="GO" id="GO:0016747">
    <property type="term" value="F:acyltransferase activity, transferring groups other than amino-acyl groups"/>
    <property type="evidence" value="ECO:0007669"/>
    <property type="project" value="InterPro"/>
</dbReference>
<sequence>MTSNQQAPGAGRVIRVAGPDDVPAMLECDTYAQAHASRGDAVRVAVGRGQGWVEVAAGRVVGYLLLNHDFFDHGFVSLVVVAPGQQRQGVARRLLDAAEQACRTPRLFISTNQSNLAARGLIAKAGFQPSGVIENLDGQDSELIFCKRVG</sequence>
<dbReference type="SUPFAM" id="SSF55729">
    <property type="entry name" value="Acyl-CoA N-acyltransferases (Nat)"/>
    <property type="match status" value="1"/>
</dbReference>
<organism evidence="4 5">
    <name type="scientific">Pseudomonas protegens (strain DSM 19095 / LMG 27888 / CFBP 6595 / CHA0)</name>
    <dbReference type="NCBI Taxonomy" id="1124983"/>
    <lineage>
        <taxon>Bacteria</taxon>
        <taxon>Pseudomonadati</taxon>
        <taxon>Pseudomonadota</taxon>
        <taxon>Gammaproteobacteria</taxon>
        <taxon>Pseudomonadales</taxon>
        <taxon>Pseudomonadaceae</taxon>
        <taxon>Pseudomonas</taxon>
    </lineage>
</organism>
<dbReference type="eggNOG" id="COG0456">
    <property type="taxonomic scope" value="Bacteria"/>
</dbReference>
<dbReference type="RefSeq" id="WP_015635196.1">
    <property type="nucleotide sequence ID" value="NC_021237.1"/>
</dbReference>
<dbReference type="PROSITE" id="PS51186">
    <property type="entry name" value="GNAT"/>
    <property type="match status" value="1"/>
</dbReference>
<keyword evidence="2" id="KW-0012">Acyltransferase</keyword>
<gene>
    <name evidence="4" type="ORF">PFLCHA0_c25050</name>
</gene>
<protein>
    <submittedName>
        <fullName evidence="4">Acetyltransferase, GNAT family</fullName>
    </submittedName>
</protein>